<dbReference type="Proteomes" id="UP000235786">
    <property type="component" value="Unassembled WGS sequence"/>
</dbReference>
<name>A0A2J6RF58_HYAVF</name>
<protein>
    <submittedName>
        <fullName evidence="2">HET-domain-containing protein</fullName>
    </submittedName>
</protein>
<accession>A0A2J6RF58</accession>
<dbReference type="InterPro" id="IPR052895">
    <property type="entry name" value="HetReg/Transcr_Mod"/>
</dbReference>
<feature type="domain" description="Heterokaryon incompatibility" evidence="1">
    <location>
        <begin position="43"/>
        <end position="188"/>
    </location>
</feature>
<dbReference type="Pfam" id="PF06985">
    <property type="entry name" value="HET"/>
    <property type="match status" value="1"/>
</dbReference>
<dbReference type="AlphaFoldDB" id="A0A2J6RF58"/>
<dbReference type="InterPro" id="IPR010730">
    <property type="entry name" value="HET"/>
</dbReference>
<dbReference type="Pfam" id="PF26639">
    <property type="entry name" value="Het-6_barrel"/>
    <property type="match status" value="1"/>
</dbReference>
<dbReference type="OrthoDB" id="2504919at2759"/>
<dbReference type="PANTHER" id="PTHR24148">
    <property type="entry name" value="ANKYRIN REPEAT DOMAIN-CONTAINING PROTEIN 39 HOMOLOG-RELATED"/>
    <property type="match status" value="1"/>
</dbReference>
<gene>
    <name evidence="2" type="ORF">L207DRAFT_568214</name>
</gene>
<organism evidence="2 3">
    <name type="scientific">Hyaloscypha variabilis (strain UAMH 11265 / GT02V1 / F)</name>
    <name type="common">Meliniomyces variabilis</name>
    <dbReference type="NCBI Taxonomy" id="1149755"/>
    <lineage>
        <taxon>Eukaryota</taxon>
        <taxon>Fungi</taxon>
        <taxon>Dikarya</taxon>
        <taxon>Ascomycota</taxon>
        <taxon>Pezizomycotina</taxon>
        <taxon>Leotiomycetes</taxon>
        <taxon>Helotiales</taxon>
        <taxon>Hyaloscyphaceae</taxon>
        <taxon>Hyaloscypha</taxon>
        <taxon>Hyaloscypha variabilis</taxon>
    </lineage>
</organism>
<reference evidence="2 3" key="1">
    <citation type="submission" date="2016-04" db="EMBL/GenBank/DDBJ databases">
        <title>A degradative enzymes factory behind the ericoid mycorrhizal symbiosis.</title>
        <authorList>
            <consortium name="DOE Joint Genome Institute"/>
            <person name="Martino E."/>
            <person name="Morin E."/>
            <person name="Grelet G."/>
            <person name="Kuo A."/>
            <person name="Kohler A."/>
            <person name="Daghino S."/>
            <person name="Barry K."/>
            <person name="Choi C."/>
            <person name="Cichocki N."/>
            <person name="Clum A."/>
            <person name="Copeland A."/>
            <person name="Hainaut M."/>
            <person name="Haridas S."/>
            <person name="Labutti K."/>
            <person name="Lindquist E."/>
            <person name="Lipzen A."/>
            <person name="Khouja H.-R."/>
            <person name="Murat C."/>
            <person name="Ohm R."/>
            <person name="Olson A."/>
            <person name="Spatafora J."/>
            <person name="Veneault-Fourrey C."/>
            <person name="Henrissat B."/>
            <person name="Grigoriev I."/>
            <person name="Martin F."/>
            <person name="Perotto S."/>
        </authorList>
    </citation>
    <scope>NUCLEOTIDE SEQUENCE [LARGE SCALE GENOMIC DNA]</scope>
    <source>
        <strain evidence="2 3">F</strain>
    </source>
</reference>
<evidence type="ECO:0000313" key="2">
    <source>
        <dbReference type="EMBL" id="PMD37149.1"/>
    </source>
</evidence>
<dbReference type="PANTHER" id="PTHR24148:SF64">
    <property type="entry name" value="HETEROKARYON INCOMPATIBILITY DOMAIN-CONTAINING PROTEIN"/>
    <property type="match status" value="1"/>
</dbReference>
<keyword evidence="3" id="KW-1185">Reference proteome</keyword>
<dbReference type="EMBL" id="KZ613949">
    <property type="protein sequence ID" value="PMD37149.1"/>
    <property type="molecule type" value="Genomic_DNA"/>
</dbReference>
<evidence type="ECO:0000313" key="3">
    <source>
        <dbReference type="Proteomes" id="UP000235786"/>
    </source>
</evidence>
<proteinExistence type="predicted"/>
<sequence length="654" mass="74616">MPLYSDIEPRWVRLLKIHTGDHDSMIICDMVTCFLDDISRLQYIALSYTWGSESPIFEIQVNDTKFQVRSNLLHALKRIRAIQDHIEGISSGSYWWIDSICINQQNGVEKGHQVAMMGDIFERSKLTVAYLGEQDNDGLSTMQILREIASSSREEASRLIASGTTDQLNALATFFERPWWTRAWTTQEYILPDKLYFLCGDQSLRRRQFQMALLRLERYSRALPEYRSVHQTSGFIMAGKRKKILNRRYDILKGVGHTPSFPLCDFLVYAGGCDATLKRDCVYSALPLVLSNRDDLQLKPYYGEGGCVKIFEEVVRSQIALSHCLDIICFADASPRHPEIRCPSWVPYWPNHTSQASDHMAWQSFPALASQRKPVRPKQLESNDNKLVIQSHVFKASAGLPAAVQDDSQPGILFCQGVIAGRIGALAGSYVAMERDEAVQLRGARLTPRVMDDILISSSHQNQDRETAWWKQALEYQPPQDLWKTVALDRKDSYLDKSAPLDYSNDFKWLLFKAIEDPVALNTKTLLWFRHHAPVLFASHSARDEIIERLNDTPGCARVISKFEDQMHHVWINMRKRLMLVSDKQVWGMATEGAMVGDVICVLAGCNFPVLLRETERRGRFRLIGECFLDGIMHGEMVDLDADGVPSMEDIYLV</sequence>
<evidence type="ECO:0000259" key="1">
    <source>
        <dbReference type="Pfam" id="PF06985"/>
    </source>
</evidence>